<dbReference type="KEGG" id="stax:MC45_09345"/>
<dbReference type="AlphaFoldDB" id="A0A097EG42"/>
<dbReference type="Proteomes" id="UP000033200">
    <property type="component" value="Chromosome"/>
</dbReference>
<organism evidence="1 2">
    <name type="scientific">Sphingomonas taxi</name>
    <dbReference type="NCBI Taxonomy" id="1549858"/>
    <lineage>
        <taxon>Bacteria</taxon>
        <taxon>Pseudomonadati</taxon>
        <taxon>Pseudomonadota</taxon>
        <taxon>Alphaproteobacteria</taxon>
        <taxon>Sphingomonadales</taxon>
        <taxon>Sphingomonadaceae</taxon>
        <taxon>Sphingomonas</taxon>
    </lineage>
</organism>
<sequence>MAMRQERRTLPPLDAAALERMALRYVERFATTRGKLADYLHRKIRERGWDGDAADPQALAQRMADLGYVDDRLYAESKAAALTRRGLGARRVTMALRHAHIGEADTEDLAPQIHEQAEAAALTFARRKRIGPFGPPNDDRAVRDKQLAAMLRAGHAMDLSRRIVAARDESEFGEIG</sequence>
<protein>
    <submittedName>
        <fullName evidence="1">RecX family transcriptional regulator</fullName>
    </submittedName>
</protein>
<evidence type="ECO:0000313" key="1">
    <source>
        <dbReference type="EMBL" id="AIT06539.1"/>
    </source>
</evidence>
<keyword evidence="2" id="KW-1185">Reference proteome</keyword>
<dbReference type="RefSeq" id="WP_038662224.1">
    <property type="nucleotide sequence ID" value="NZ_CP009571.1"/>
</dbReference>
<reference evidence="1 2" key="1">
    <citation type="submission" date="2014-09" db="EMBL/GenBank/DDBJ databases">
        <title>Using Illumina technology Improving SMRT sequencing Genome Assembly by RASTools.</title>
        <authorList>
            <person name="Zhou Y."/>
            <person name="Ma T."/>
            <person name="Liu T."/>
        </authorList>
    </citation>
    <scope>NUCLEOTIDE SEQUENCE [LARGE SCALE GENOMIC DNA]</scope>
    <source>
        <strain evidence="1 2">ATCC 55669</strain>
    </source>
</reference>
<gene>
    <name evidence="1" type="ORF">MC45_09345</name>
</gene>
<dbReference type="STRING" id="1549858.MC45_09345"/>
<evidence type="ECO:0000313" key="2">
    <source>
        <dbReference type="Proteomes" id="UP000033200"/>
    </source>
</evidence>
<dbReference type="HOGENOM" id="CLU_090972_3_0_5"/>
<name>A0A097EG42_9SPHN</name>
<proteinExistence type="predicted"/>
<dbReference type="eggNOG" id="COG2137">
    <property type="taxonomic scope" value="Bacteria"/>
</dbReference>
<accession>A0A097EG42</accession>
<dbReference type="EMBL" id="CP009571">
    <property type="protein sequence ID" value="AIT06539.1"/>
    <property type="molecule type" value="Genomic_DNA"/>
</dbReference>